<keyword evidence="4 7" id="KW-0067">ATP-binding</keyword>
<dbReference type="FunFam" id="3.40.50.300:FF:000025">
    <property type="entry name" value="ATP-dependent Clp protease subunit"/>
    <property type="match status" value="1"/>
</dbReference>
<accession>A0A380MN42</accession>
<keyword evidence="9" id="KW-0378">Hydrolase</keyword>
<keyword evidence="10" id="KW-1185">Reference proteome</keyword>
<dbReference type="NCBIfam" id="TIGR02639">
    <property type="entry name" value="ClpA"/>
    <property type="match status" value="1"/>
</dbReference>
<dbReference type="GO" id="GO:0006508">
    <property type="term" value="P:proteolysis"/>
    <property type="evidence" value="ECO:0007669"/>
    <property type="project" value="UniProtKB-KW"/>
</dbReference>
<keyword evidence="2 6" id="KW-0677">Repeat</keyword>
<dbReference type="Gene3D" id="3.40.50.300">
    <property type="entry name" value="P-loop containing nucleotide triphosphate hydrolases"/>
    <property type="match status" value="2"/>
</dbReference>
<dbReference type="InterPro" id="IPR019489">
    <property type="entry name" value="Clp_ATPase_C"/>
</dbReference>
<evidence type="ECO:0000256" key="3">
    <source>
        <dbReference type="ARBA" id="ARBA00022741"/>
    </source>
</evidence>
<dbReference type="FunFam" id="3.40.50.300:FF:000010">
    <property type="entry name" value="Chaperone clpB 1, putative"/>
    <property type="match status" value="1"/>
</dbReference>
<dbReference type="InterPro" id="IPR013461">
    <property type="entry name" value="ClpA"/>
</dbReference>
<organism evidence="9 10">
    <name type="scientific">Suttonella ornithocola</name>
    <dbReference type="NCBI Taxonomy" id="279832"/>
    <lineage>
        <taxon>Bacteria</taxon>
        <taxon>Pseudomonadati</taxon>
        <taxon>Pseudomonadota</taxon>
        <taxon>Gammaproteobacteria</taxon>
        <taxon>Cardiobacteriales</taxon>
        <taxon>Cardiobacteriaceae</taxon>
        <taxon>Suttonella</taxon>
    </lineage>
</organism>
<dbReference type="InterPro" id="IPR001270">
    <property type="entry name" value="ClpA/B"/>
</dbReference>
<dbReference type="Pfam" id="PF07724">
    <property type="entry name" value="AAA_2"/>
    <property type="match status" value="1"/>
</dbReference>
<dbReference type="GO" id="GO:0005524">
    <property type="term" value="F:ATP binding"/>
    <property type="evidence" value="ECO:0007669"/>
    <property type="project" value="UniProtKB-KW"/>
</dbReference>
<dbReference type="Pfam" id="PF17871">
    <property type="entry name" value="AAA_lid_9"/>
    <property type="match status" value="1"/>
</dbReference>
<dbReference type="PROSITE" id="PS00870">
    <property type="entry name" value="CLPAB_1"/>
    <property type="match status" value="1"/>
</dbReference>
<dbReference type="PRINTS" id="PR00300">
    <property type="entry name" value="CLPPROTEASEA"/>
</dbReference>
<comment type="similarity">
    <text evidence="1 7">Belongs to the ClpA/ClpB family.</text>
</comment>
<keyword evidence="5 7" id="KW-0143">Chaperone</keyword>
<keyword evidence="9" id="KW-0645">Protease</keyword>
<evidence type="ECO:0000313" key="10">
    <source>
        <dbReference type="Proteomes" id="UP000254601"/>
    </source>
</evidence>
<dbReference type="PROSITE" id="PS00871">
    <property type="entry name" value="CLPAB_2"/>
    <property type="match status" value="1"/>
</dbReference>
<dbReference type="Pfam" id="PF00004">
    <property type="entry name" value="AAA"/>
    <property type="match status" value="1"/>
</dbReference>
<evidence type="ECO:0000256" key="5">
    <source>
        <dbReference type="ARBA" id="ARBA00023186"/>
    </source>
</evidence>
<dbReference type="Proteomes" id="UP000254601">
    <property type="component" value="Unassembled WGS sequence"/>
</dbReference>
<dbReference type="InterPro" id="IPR027417">
    <property type="entry name" value="P-loop_NTPase"/>
</dbReference>
<evidence type="ECO:0000256" key="6">
    <source>
        <dbReference type="PROSITE-ProRule" id="PRU01251"/>
    </source>
</evidence>
<dbReference type="CDD" id="cd19499">
    <property type="entry name" value="RecA-like_ClpB_Hsp104-like"/>
    <property type="match status" value="1"/>
</dbReference>
<dbReference type="SMART" id="SM01086">
    <property type="entry name" value="ClpB_D2-small"/>
    <property type="match status" value="1"/>
</dbReference>
<dbReference type="Gene3D" id="1.10.8.60">
    <property type="match status" value="2"/>
</dbReference>
<dbReference type="GO" id="GO:0008233">
    <property type="term" value="F:peptidase activity"/>
    <property type="evidence" value="ECO:0007669"/>
    <property type="project" value="UniProtKB-KW"/>
</dbReference>
<reference evidence="9 10" key="1">
    <citation type="submission" date="2018-06" db="EMBL/GenBank/DDBJ databases">
        <authorList>
            <consortium name="Pathogen Informatics"/>
            <person name="Doyle S."/>
        </authorList>
    </citation>
    <scope>NUCLEOTIDE SEQUENCE [LARGE SCALE GENOMIC DNA]</scope>
    <source>
        <strain evidence="9 10">NCTC13337</strain>
    </source>
</reference>
<dbReference type="InterPro" id="IPR003959">
    <property type="entry name" value="ATPase_AAA_core"/>
</dbReference>
<evidence type="ECO:0000256" key="4">
    <source>
        <dbReference type="ARBA" id="ARBA00022840"/>
    </source>
</evidence>
<dbReference type="GO" id="GO:0043335">
    <property type="term" value="P:protein unfolding"/>
    <property type="evidence" value="ECO:0007669"/>
    <property type="project" value="InterPro"/>
</dbReference>
<protein>
    <submittedName>
        <fullName evidence="9">ATP-dependent Clp protease ATP-binding subunit ClpA</fullName>
    </submittedName>
</protein>
<dbReference type="EMBL" id="UHIC01000001">
    <property type="protein sequence ID" value="SUO93161.1"/>
    <property type="molecule type" value="Genomic_DNA"/>
</dbReference>
<dbReference type="GO" id="GO:0016887">
    <property type="term" value="F:ATP hydrolysis activity"/>
    <property type="evidence" value="ECO:0007669"/>
    <property type="project" value="InterPro"/>
</dbReference>
<dbReference type="InterPro" id="IPR003593">
    <property type="entry name" value="AAA+_ATPase"/>
</dbReference>
<dbReference type="SMART" id="SM00382">
    <property type="entry name" value="AAA"/>
    <property type="match status" value="2"/>
</dbReference>
<dbReference type="AlphaFoldDB" id="A0A380MN42"/>
<dbReference type="SUPFAM" id="SSF81923">
    <property type="entry name" value="Double Clp-N motif"/>
    <property type="match status" value="1"/>
</dbReference>
<evidence type="ECO:0000256" key="2">
    <source>
        <dbReference type="ARBA" id="ARBA00022737"/>
    </source>
</evidence>
<dbReference type="GO" id="GO:0005737">
    <property type="term" value="C:cytoplasm"/>
    <property type="evidence" value="ECO:0007669"/>
    <property type="project" value="TreeGrafter"/>
</dbReference>
<dbReference type="Gene3D" id="1.10.1780.10">
    <property type="entry name" value="Clp, N-terminal domain"/>
    <property type="match status" value="1"/>
</dbReference>
<dbReference type="InterPro" id="IPR041546">
    <property type="entry name" value="ClpA/ClpB_AAA_lid"/>
</dbReference>
<dbReference type="InterPro" id="IPR028299">
    <property type="entry name" value="ClpA/B_CS2"/>
</dbReference>
<gene>
    <name evidence="9" type="primary">clpA</name>
    <name evidence="9" type="ORF">NCTC13337_00084</name>
</gene>
<dbReference type="PANTHER" id="PTHR11638:SF111">
    <property type="entry name" value="ATP-DEPENDENT CLP PROTEASE ATP-BINDING SUBUNIT CLPA"/>
    <property type="match status" value="1"/>
</dbReference>
<dbReference type="RefSeq" id="WP_072577315.1">
    <property type="nucleotide sequence ID" value="NZ_LWHB01000155.1"/>
</dbReference>
<feature type="domain" description="Clp R" evidence="8">
    <location>
        <begin position="1"/>
        <end position="146"/>
    </location>
</feature>
<keyword evidence="3 7" id="KW-0547">Nucleotide-binding</keyword>
<dbReference type="InterPro" id="IPR018368">
    <property type="entry name" value="ClpA/B_CS1"/>
</dbReference>
<dbReference type="Pfam" id="PF10431">
    <property type="entry name" value="ClpB_D2-small"/>
    <property type="match status" value="1"/>
</dbReference>
<dbReference type="PANTHER" id="PTHR11638">
    <property type="entry name" value="ATP-DEPENDENT CLP PROTEASE"/>
    <property type="match status" value="1"/>
</dbReference>
<dbReference type="CDD" id="cd00009">
    <property type="entry name" value="AAA"/>
    <property type="match status" value="1"/>
</dbReference>
<dbReference type="InterPro" id="IPR004176">
    <property type="entry name" value="Clp_R_N"/>
</dbReference>
<dbReference type="SUPFAM" id="SSF52540">
    <property type="entry name" value="P-loop containing nucleoside triphosphate hydrolases"/>
    <property type="match status" value="2"/>
</dbReference>
<evidence type="ECO:0000256" key="1">
    <source>
        <dbReference type="ARBA" id="ARBA00008675"/>
    </source>
</evidence>
<proteinExistence type="inferred from homology"/>
<evidence type="ECO:0000259" key="8">
    <source>
        <dbReference type="PROSITE" id="PS51903"/>
    </source>
</evidence>
<dbReference type="OrthoDB" id="9803641at2"/>
<dbReference type="PROSITE" id="PS51903">
    <property type="entry name" value="CLP_R"/>
    <property type="match status" value="1"/>
</dbReference>
<evidence type="ECO:0000313" key="9">
    <source>
        <dbReference type="EMBL" id="SUO93161.1"/>
    </source>
</evidence>
<sequence length="766" mass="85377">MLSNALEKAIDRAYQGAQSAKYEFLTLEHLLLSLLDEQNITDALLALGADLAQLREQLERYLEEHCPKFSPNDSARSTQPTLAFQRMIQRSVLHARNAGKEEVSTLNALISILSERDSYAAYFLRKQEISRLDLIAYVAHGTITGQEKTSENDAEEATIESEKESALKNYATNLNQKAQEGKIDPLIGRHREIERTIQTLCRRRKNNPILVGEAGVGKTAIAEGLAKAIIDGNVPDILKDAVIYSLDIGNLIAGTKYRGDFENRIKALLKELAEIKNAVLFIDEIHTIIGAGATTGSTMDASNLIKPALANGELRCIGATTDQEYRQIFETDPALSRRFQKVDIAEPSLSDAIAILKGLRERYEDFHDIRYLDEAIETAVTLSDRYINDRRLPDKAIDLLDEAGARQKLLTKEKRLEAIDALAIEQLVAAVAKIPEKSVSQDDRNLLKTLARDLKTVVFGQDKAIEALADAIKLSRAGLREKEKPIGNFLFTGPTGVGKTEVCRQLSHILGINLLRFDMSEYMEAHAVSRLIGSPPGYVGHEKGGLLTEKIQKHPHAVLLMDEIEKAHPDIMNILLQMMDHGILTDANGREINCRNLIIILTSNVGAFEMEKNRIGFGHSQSAEHAQEQSDAAIKRYFTPEFRNRLDAIIPFAPLSQKDISHVIDKFIIELEAQLEEQHVTISLSPEAKTWFTKYGYDPKMGARPMARLIQKHIKQPLAEQLLFGKLTKNGGHVSVLIDEDTPVLDIDANVEFTDTSLLNTDSELY</sequence>
<evidence type="ECO:0000256" key="7">
    <source>
        <dbReference type="RuleBase" id="RU004432"/>
    </source>
</evidence>
<dbReference type="Pfam" id="PF02861">
    <property type="entry name" value="Clp_N"/>
    <property type="match status" value="1"/>
</dbReference>
<dbReference type="InterPro" id="IPR036628">
    <property type="entry name" value="Clp_N_dom_sf"/>
</dbReference>
<dbReference type="InterPro" id="IPR050130">
    <property type="entry name" value="ClpA_ClpB"/>
</dbReference>
<name>A0A380MN42_9GAMM</name>
<dbReference type="GO" id="GO:0034605">
    <property type="term" value="P:cellular response to heat"/>
    <property type="evidence" value="ECO:0007669"/>
    <property type="project" value="TreeGrafter"/>
</dbReference>